<accession>A0A4Y2AFR0</accession>
<protein>
    <submittedName>
        <fullName evidence="1">Uncharacterized protein</fullName>
    </submittedName>
</protein>
<evidence type="ECO:0000313" key="2">
    <source>
        <dbReference type="Proteomes" id="UP000499080"/>
    </source>
</evidence>
<keyword evidence="2" id="KW-1185">Reference proteome</keyword>
<evidence type="ECO:0000313" key="1">
    <source>
        <dbReference type="EMBL" id="GBL78560.1"/>
    </source>
</evidence>
<organism evidence="1 2">
    <name type="scientific">Araneus ventricosus</name>
    <name type="common">Orbweaver spider</name>
    <name type="synonym">Epeira ventricosa</name>
    <dbReference type="NCBI Taxonomy" id="182803"/>
    <lineage>
        <taxon>Eukaryota</taxon>
        <taxon>Metazoa</taxon>
        <taxon>Ecdysozoa</taxon>
        <taxon>Arthropoda</taxon>
        <taxon>Chelicerata</taxon>
        <taxon>Arachnida</taxon>
        <taxon>Araneae</taxon>
        <taxon>Araneomorphae</taxon>
        <taxon>Entelegynae</taxon>
        <taxon>Araneoidea</taxon>
        <taxon>Araneidae</taxon>
        <taxon>Araneus</taxon>
    </lineage>
</organism>
<reference evidence="1 2" key="1">
    <citation type="journal article" date="2019" name="Sci. Rep.">
        <title>Orb-weaving spider Araneus ventricosus genome elucidates the spidroin gene catalogue.</title>
        <authorList>
            <person name="Kono N."/>
            <person name="Nakamura H."/>
            <person name="Ohtoshi R."/>
            <person name="Moran D.A.P."/>
            <person name="Shinohara A."/>
            <person name="Yoshida Y."/>
            <person name="Fujiwara M."/>
            <person name="Mori M."/>
            <person name="Tomita M."/>
            <person name="Arakawa K."/>
        </authorList>
    </citation>
    <scope>NUCLEOTIDE SEQUENCE [LARGE SCALE GENOMIC DNA]</scope>
</reference>
<comment type="caution">
    <text evidence="1">The sequence shown here is derived from an EMBL/GenBank/DDBJ whole genome shotgun (WGS) entry which is preliminary data.</text>
</comment>
<dbReference type="Proteomes" id="UP000499080">
    <property type="component" value="Unassembled WGS sequence"/>
</dbReference>
<gene>
    <name evidence="1" type="ORF">AVEN_65162_1</name>
</gene>
<dbReference type="AlphaFoldDB" id="A0A4Y2AFR0"/>
<proteinExistence type="predicted"/>
<dbReference type="EMBL" id="BGPR01000016">
    <property type="protein sequence ID" value="GBL78560.1"/>
    <property type="molecule type" value="Genomic_DNA"/>
</dbReference>
<sequence>MIGMTPEHLFSKLPPHISGRVFGPLHIIWPAAGPQTRQIFIGVGFRAWTLRPRSRDLITRAPRLGKSSVRRCTVLRKNGILNETVLELKFSSAFS</sequence>
<name>A0A4Y2AFR0_ARAVE</name>